<dbReference type="PANTHER" id="PTHR19878:SF8">
    <property type="entry name" value="AUTOPHAGY-RELATED 16, ISOFORM F"/>
    <property type="match status" value="1"/>
</dbReference>
<dbReference type="InterPro" id="IPR019775">
    <property type="entry name" value="WD40_repeat_CS"/>
</dbReference>
<keyword evidence="2" id="KW-0677">Repeat</keyword>
<dbReference type="KEGG" id="acan:ACA1_040500"/>
<gene>
    <name evidence="7" type="ORF">ACA1_040500</name>
</gene>
<feature type="repeat" description="WD" evidence="3">
    <location>
        <begin position="360"/>
        <end position="400"/>
    </location>
</feature>
<dbReference type="InterPro" id="IPR001680">
    <property type="entry name" value="WD40_rpt"/>
</dbReference>
<feature type="compositionally biased region" description="Pro residues" evidence="5">
    <location>
        <begin position="43"/>
        <end position="54"/>
    </location>
</feature>
<feature type="region of interest" description="Disordered" evidence="5">
    <location>
        <begin position="241"/>
        <end position="271"/>
    </location>
</feature>
<reference evidence="7 8" key="1">
    <citation type="journal article" date="2013" name="Genome Biol.">
        <title>Genome of Acanthamoeba castellanii highlights extensive lateral gene transfer and early evolution of tyrosine kinase signaling.</title>
        <authorList>
            <person name="Clarke M."/>
            <person name="Lohan A.J."/>
            <person name="Liu B."/>
            <person name="Lagkouvardos I."/>
            <person name="Roy S."/>
            <person name="Zafar N."/>
            <person name="Bertelli C."/>
            <person name="Schilde C."/>
            <person name="Kianianmomeni A."/>
            <person name="Burglin T.R."/>
            <person name="Frech C."/>
            <person name="Turcotte B."/>
            <person name="Kopec K.O."/>
            <person name="Synnott J.M."/>
            <person name="Choo C."/>
            <person name="Paponov I."/>
            <person name="Finkler A."/>
            <person name="Soon Heng Tan C."/>
            <person name="Hutchins A.P."/>
            <person name="Weinmeier T."/>
            <person name="Rattei T."/>
            <person name="Chu J.S."/>
            <person name="Gimenez G."/>
            <person name="Irimia M."/>
            <person name="Rigden D.J."/>
            <person name="Fitzpatrick D.A."/>
            <person name="Lorenzo-Morales J."/>
            <person name="Bateman A."/>
            <person name="Chiu C.H."/>
            <person name="Tang P."/>
            <person name="Hegemann P."/>
            <person name="Fromm H."/>
            <person name="Raoult D."/>
            <person name="Greub G."/>
            <person name="Miranda-Saavedra D."/>
            <person name="Chen N."/>
            <person name="Nash P."/>
            <person name="Ginger M.L."/>
            <person name="Horn M."/>
            <person name="Schaap P."/>
            <person name="Caler L."/>
            <person name="Loftus B."/>
        </authorList>
    </citation>
    <scope>NUCLEOTIDE SEQUENCE [LARGE SCALE GENOMIC DNA]</scope>
    <source>
        <strain evidence="7 8">Neff</strain>
    </source>
</reference>
<protein>
    <submittedName>
        <fullName evidence="7">Autophagy related 16 like 2, putative</fullName>
    </submittedName>
</protein>
<feature type="compositionally biased region" description="Low complexity" evidence="5">
    <location>
        <begin position="22"/>
        <end position="41"/>
    </location>
</feature>
<feature type="repeat" description="WD" evidence="3">
    <location>
        <begin position="529"/>
        <end position="561"/>
    </location>
</feature>
<evidence type="ECO:0000259" key="6">
    <source>
        <dbReference type="Pfam" id="PF08614"/>
    </source>
</evidence>
<dbReference type="InterPro" id="IPR045160">
    <property type="entry name" value="ATG16"/>
</dbReference>
<dbReference type="SUPFAM" id="SSF50978">
    <property type="entry name" value="WD40 repeat-like"/>
    <property type="match status" value="1"/>
</dbReference>
<organism evidence="7 8">
    <name type="scientific">Acanthamoeba castellanii (strain ATCC 30010 / Neff)</name>
    <dbReference type="NCBI Taxonomy" id="1257118"/>
    <lineage>
        <taxon>Eukaryota</taxon>
        <taxon>Amoebozoa</taxon>
        <taxon>Discosea</taxon>
        <taxon>Longamoebia</taxon>
        <taxon>Centramoebida</taxon>
        <taxon>Acanthamoebidae</taxon>
        <taxon>Acanthamoeba</taxon>
    </lineage>
</organism>
<keyword evidence="8" id="KW-1185">Reference proteome</keyword>
<feature type="region of interest" description="Disordered" evidence="5">
    <location>
        <begin position="1"/>
        <end position="56"/>
    </location>
</feature>
<dbReference type="CDD" id="cd22887">
    <property type="entry name" value="Atg16_CCD"/>
    <property type="match status" value="1"/>
</dbReference>
<dbReference type="STRING" id="1257118.L8GZR3"/>
<dbReference type="InterPro" id="IPR013923">
    <property type="entry name" value="Autophagy-rel_prot_16_dom"/>
</dbReference>
<name>L8GZR3_ACACF</name>
<dbReference type="Gene3D" id="2.130.10.10">
    <property type="entry name" value="YVTN repeat-like/Quinoprotein amine dehydrogenase"/>
    <property type="match status" value="2"/>
</dbReference>
<evidence type="ECO:0000256" key="2">
    <source>
        <dbReference type="ARBA" id="ARBA00022737"/>
    </source>
</evidence>
<proteinExistence type="predicted"/>
<evidence type="ECO:0000313" key="7">
    <source>
        <dbReference type="EMBL" id="ELR18744.1"/>
    </source>
</evidence>
<evidence type="ECO:0000313" key="8">
    <source>
        <dbReference type="Proteomes" id="UP000011083"/>
    </source>
</evidence>
<dbReference type="OMA" id="WGRPCIS"/>
<evidence type="ECO:0000256" key="5">
    <source>
        <dbReference type="SAM" id="MobiDB-lite"/>
    </source>
</evidence>
<dbReference type="OrthoDB" id="538223at2759"/>
<evidence type="ECO:0000256" key="1">
    <source>
        <dbReference type="ARBA" id="ARBA00022574"/>
    </source>
</evidence>
<feature type="domain" description="Autophagy-related protein 16" evidence="6">
    <location>
        <begin position="61"/>
        <end position="221"/>
    </location>
</feature>
<feature type="coiled-coil region" evidence="4">
    <location>
        <begin position="125"/>
        <end position="208"/>
    </location>
</feature>
<dbReference type="InterPro" id="IPR015943">
    <property type="entry name" value="WD40/YVTN_repeat-like_dom_sf"/>
</dbReference>
<accession>L8GZR3</accession>
<dbReference type="PROSITE" id="PS50294">
    <property type="entry name" value="WD_REPEATS_REGION"/>
    <property type="match status" value="4"/>
</dbReference>
<dbReference type="CDD" id="cd00200">
    <property type="entry name" value="WD40"/>
    <property type="match status" value="1"/>
</dbReference>
<feature type="repeat" description="WD" evidence="3">
    <location>
        <begin position="418"/>
        <end position="442"/>
    </location>
</feature>
<dbReference type="GeneID" id="14919572"/>
<dbReference type="InterPro" id="IPR020472">
    <property type="entry name" value="WD40_PAC1"/>
</dbReference>
<dbReference type="EMBL" id="KB007946">
    <property type="protein sequence ID" value="ELR18744.1"/>
    <property type="molecule type" value="Genomic_DNA"/>
</dbReference>
<dbReference type="PRINTS" id="PR00320">
    <property type="entry name" value="GPROTEINBRPT"/>
</dbReference>
<feature type="repeat" description="WD" evidence="3">
    <location>
        <begin position="277"/>
        <end position="308"/>
    </location>
</feature>
<dbReference type="PANTHER" id="PTHR19878">
    <property type="entry name" value="AUTOPHAGY PROTEIN 16-LIKE"/>
    <property type="match status" value="1"/>
</dbReference>
<dbReference type="AlphaFoldDB" id="L8GZR3"/>
<dbReference type="PROSITE" id="PS00678">
    <property type="entry name" value="WD_REPEATS_1"/>
    <property type="match status" value="2"/>
</dbReference>
<dbReference type="InterPro" id="IPR036322">
    <property type="entry name" value="WD40_repeat_dom_sf"/>
</dbReference>
<evidence type="ECO:0000256" key="3">
    <source>
        <dbReference type="PROSITE-ProRule" id="PRU00221"/>
    </source>
</evidence>
<feature type="repeat" description="WD" evidence="3">
    <location>
        <begin position="318"/>
        <end position="359"/>
    </location>
</feature>
<evidence type="ECO:0000256" key="4">
    <source>
        <dbReference type="SAM" id="Coils"/>
    </source>
</evidence>
<dbReference type="Proteomes" id="UP000011083">
    <property type="component" value="Unassembled WGS sequence"/>
</dbReference>
<feature type="compositionally biased region" description="Polar residues" evidence="5">
    <location>
        <begin position="1"/>
        <end position="13"/>
    </location>
</feature>
<keyword evidence="4" id="KW-0175">Coiled coil</keyword>
<dbReference type="RefSeq" id="XP_004340796.1">
    <property type="nucleotide sequence ID" value="XM_004340748.1"/>
</dbReference>
<keyword evidence="1 3" id="KW-0853">WD repeat</keyword>
<dbReference type="GO" id="GO:0000045">
    <property type="term" value="P:autophagosome assembly"/>
    <property type="evidence" value="ECO:0007669"/>
    <property type="project" value="InterPro"/>
</dbReference>
<dbReference type="VEuPathDB" id="AmoebaDB:ACA1_040500"/>
<sequence length="561" mass="61102">MQQDVTSTSSSAAEQGEAPARAWWGWGSSSTSSGSVATSATLSPPPSGGAPVPDPAWRSDIMRQINVRDALQRRSFIDLVRQQNFFLKERSMTRDKTAMLEKEVVGKGADMQRLQQELTECYKRNSENAQELLELNRKVKELTAAAAAKQDQLNTVERMCEGLKVELRERVMALNILTPELDSLKVELARAEARSKTLEEENAHLLNRWRLKVSEEAKKMNEANEFYHQVQQMAKNPLSLSNEAMGGAPHEAQPTDDRTRKARSHGSSVPRRVHTRLRAHTGDVSSVTYDPAGERIASGSADTTVKVWRANGELQSTLSGAKLAITQVEFAPGGDMVLASSCDAVARLWNLSNAKIKHTLTGHVGKVMGATFVSAEKIITGSQDRTVKVWDLGKGYCVRTVFCYSPCNAVAVVGESTRMLCSAHADRRVRLWDLKTADPVAEIQDVQSKQATSISWSPAWEYLVLTTAPDNTAQLIDLRNQKSAHTFRGGVLSPQACFSADGNFVAAGSTTGGVFVWNTHTAALEAHITEGHQAGVSSCTWGARGKPLVTGGSDASLLVWS</sequence>
<dbReference type="Pfam" id="PF00400">
    <property type="entry name" value="WD40"/>
    <property type="match status" value="6"/>
</dbReference>
<dbReference type="PROSITE" id="PS50082">
    <property type="entry name" value="WD_REPEATS_2"/>
    <property type="match status" value="5"/>
</dbReference>
<dbReference type="Pfam" id="PF08614">
    <property type="entry name" value="ATG16"/>
    <property type="match status" value="1"/>
</dbReference>
<dbReference type="SMART" id="SM00320">
    <property type="entry name" value="WD40"/>
    <property type="match status" value="7"/>
</dbReference>